<accession>A0A2P6PT74</accession>
<dbReference type="Gramene" id="PRQ25104">
    <property type="protein sequence ID" value="PRQ25104"/>
    <property type="gene ID" value="RchiOBHm_Chr6g0279951"/>
</dbReference>
<evidence type="ECO:0000313" key="3">
    <source>
        <dbReference type="Proteomes" id="UP000238479"/>
    </source>
</evidence>
<name>A0A2P6PT74_ROSCH</name>
<feature type="region of interest" description="Disordered" evidence="1">
    <location>
        <begin position="22"/>
        <end position="67"/>
    </location>
</feature>
<reference evidence="2 3" key="1">
    <citation type="journal article" date="2018" name="Nat. Genet.">
        <title>The Rosa genome provides new insights in the design of modern roses.</title>
        <authorList>
            <person name="Bendahmane M."/>
        </authorList>
    </citation>
    <scope>NUCLEOTIDE SEQUENCE [LARGE SCALE GENOMIC DNA]</scope>
    <source>
        <strain evidence="3">cv. Old Blush</strain>
    </source>
</reference>
<gene>
    <name evidence="2" type="ORF">RchiOBHm_Chr6g0279951</name>
</gene>
<feature type="compositionally biased region" description="Polar residues" evidence="1">
    <location>
        <begin position="24"/>
        <end position="53"/>
    </location>
</feature>
<evidence type="ECO:0000313" key="2">
    <source>
        <dbReference type="EMBL" id="PRQ25104.1"/>
    </source>
</evidence>
<keyword evidence="3" id="KW-1185">Reference proteome</keyword>
<evidence type="ECO:0000256" key="1">
    <source>
        <dbReference type="SAM" id="MobiDB-lite"/>
    </source>
</evidence>
<organism evidence="2 3">
    <name type="scientific">Rosa chinensis</name>
    <name type="common">China rose</name>
    <dbReference type="NCBI Taxonomy" id="74649"/>
    <lineage>
        <taxon>Eukaryota</taxon>
        <taxon>Viridiplantae</taxon>
        <taxon>Streptophyta</taxon>
        <taxon>Embryophyta</taxon>
        <taxon>Tracheophyta</taxon>
        <taxon>Spermatophyta</taxon>
        <taxon>Magnoliopsida</taxon>
        <taxon>eudicotyledons</taxon>
        <taxon>Gunneridae</taxon>
        <taxon>Pentapetalae</taxon>
        <taxon>rosids</taxon>
        <taxon>fabids</taxon>
        <taxon>Rosales</taxon>
        <taxon>Rosaceae</taxon>
        <taxon>Rosoideae</taxon>
        <taxon>Rosoideae incertae sedis</taxon>
        <taxon>Rosa</taxon>
    </lineage>
</organism>
<comment type="caution">
    <text evidence="2">The sequence shown here is derived from an EMBL/GenBank/DDBJ whole genome shotgun (WGS) entry which is preliminary data.</text>
</comment>
<dbReference type="EMBL" id="PDCK01000044">
    <property type="protein sequence ID" value="PRQ25104.1"/>
    <property type="molecule type" value="Genomic_DNA"/>
</dbReference>
<protein>
    <submittedName>
        <fullName evidence="2">Uncharacterized protein</fullName>
    </submittedName>
</protein>
<sequence length="81" mass="9052">MMKATQHLNISQKIDDLEEKISKKNLSNSHPSNFTTTAATTQPSSDSDQTNCLNPYRKPTATSSHYPADRHRLICALSYLS</sequence>
<proteinExistence type="predicted"/>
<dbReference type="AlphaFoldDB" id="A0A2P6PT74"/>
<dbReference type="Proteomes" id="UP000238479">
    <property type="component" value="Chromosome 6"/>
</dbReference>